<dbReference type="GO" id="GO:0016747">
    <property type="term" value="F:acyltransferase activity, transferring groups other than amino-acyl groups"/>
    <property type="evidence" value="ECO:0007669"/>
    <property type="project" value="InterPro"/>
</dbReference>
<feature type="domain" description="N-acetyltransferase" evidence="1">
    <location>
        <begin position="16"/>
        <end position="182"/>
    </location>
</feature>
<dbReference type="CDD" id="cd04301">
    <property type="entry name" value="NAT_SF"/>
    <property type="match status" value="1"/>
</dbReference>
<organism evidence="2 3">
    <name type="scientific">Lonsdalea quercina</name>
    <dbReference type="NCBI Taxonomy" id="71657"/>
    <lineage>
        <taxon>Bacteria</taxon>
        <taxon>Pseudomonadati</taxon>
        <taxon>Pseudomonadota</taxon>
        <taxon>Gammaproteobacteria</taxon>
        <taxon>Enterobacterales</taxon>
        <taxon>Pectobacteriaceae</taxon>
        <taxon>Lonsdalea</taxon>
    </lineage>
</organism>
<proteinExistence type="predicted"/>
<dbReference type="Proteomes" id="UP000187280">
    <property type="component" value="Unassembled WGS sequence"/>
</dbReference>
<dbReference type="SUPFAM" id="SSF55729">
    <property type="entry name" value="Acyl-CoA N-acyltransferases (Nat)"/>
    <property type="match status" value="1"/>
</dbReference>
<keyword evidence="3" id="KW-1185">Reference proteome</keyword>
<protein>
    <submittedName>
        <fullName evidence="2">Protein N-acetyltransferase, RimJ/RimL family</fullName>
    </submittedName>
</protein>
<dbReference type="AlphaFoldDB" id="A0A1H4DA10"/>
<evidence type="ECO:0000259" key="1">
    <source>
        <dbReference type="PROSITE" id="PS51186"/>
    </source>
</evidence>
<reference evidence="2 3" key="1">
    <citation type="submission" date="2016-10" db="EMBL/GenBank/DDBJ databases">
        <authorList>
            <person name="de Groot N.N."/>
        </authorList>
    </citation>
    <scope>NUCLEOTIDE SEQUENCE [LARGE SCALE GENOMIC DNA]</scope>
    <source>
        <strain evidence="2 3">ATCC 29281</strain>
    </source>
</reference>
<dbReference type="PROSITE" id="PS51186">
    <property type="entry name" value="GNAT"/>
    <property type="match status" value="1"/>
</dbReference>
<dbReference type="InterPro" id="IPR051531">
    <property type="entry name" value="N-acetyltransferase"/>
</dbReference>
<evidence type="ECO:0000313" key="3">
    <source>
        <dbReference type="Proteomes" id="UP000187280"/>
    </source>
</evidence>
<dbReference type="Pfam" id="PF13302">
    <property type="entry name" value="Acetyltransf_3"/>
    <property type="match status" value="1"/>
</dbReference>
<evidence type="ECO:0000313" key="2">
    <source>
        <dbReference type="EMBL" id="SEA69605.1"/>
    </source>
</evidence>
<dbReference type="InterPro" id="IPR000182">
    <property type="entry name" value="GNAT_dom"/>
</dbReference>
<sequence length="194" mass="21516">MTKEKRQQPSIDTPRLALRPLRDSDAETLFALLESDPRIAAMAVHIPYPCPQSRISSWIASLQGDWLSGKSVTFALCLRQVGEVVGAISLSALDSHYPEVGYWLGPEYWGRGYGTEACLAICQFAFQQLGLDRLYACHKDGNIASGKVLLKSGFQRLGSQNLYIAELQRYEWVAFYLRVAAGETVLAQDDALAE</sequence>
<dbReference type="InterPro" id="IPR016181">
    <property type="entry name" value="Acyl_CoA_acyltransferase"/>
</dbReference>
<gene>
    <name evidence="2" type="ORF">SAMN02982996_02230</name>
</gene>
<dbReference type="Gene3D" id="3.40.630.30">
    <property type="match status" value="1"/>
</dbReference>
<accession>A0A1H4DA10</accession>
<dbReference type="EMBL" id="FNQS01000007">
    <property type="protein sequence ID" value="SEA69605.1"/>
    <property type="molecule type" value="Genomic_DNA"/>
</dbReference>
<keyword evidence="2" id="KW-0808">Transferase</keyword>
<dbReference type="RefSeq" id="WP_026742175.1">
    <property type="nucleotide sequence ID" value="NZ_FNQS01000007.1"/>
</dbReference>
<dbReference type="STRING" id="71657.SAMN02982996_02230"/>
<dbReference type="eggNOG" id="COG1670">
    <property type="taxonomic scope" value="Bacteria"/>
</dbReference>
<name>A0A1H4DA10_9GAMM</name>
<dbReference type="GeneID" id="97765099"/>
<dbReference type="PANTHER" id="PTHR43792">
    <property type="entry name" value="GNAT FAMILY, PUTATIVE (AFU_ORTHOLOGUE AFUA_3G00765)-RELATED-RELATED"/>
    <property type="match status" value="1"/>
</dbReference>